<dbReference type="InterPro" id="IPR054202">
    <property type="entry name" value="DUF6907"/>
</dbReference>
<sequence>MADDEDAPTWLPAPCPAWCTRAHGQHDHPEDRVHRDEGVVVPAVVGRLEPVRLRYLAEPAELVVQRVRELPETAPTWVVIAEAEGAGAALVLSDESARRLRSALPGDG</sequence>
<dbReference type="Pfam" id="PF21848">
    <property type="entry name" value="DUF6907"/>
    <property type="match status" value="1"/>
</dbReference>
<gene>
    <name evidence="1" type="ORF">GCM10009606_45320</name>
</gene>
<name>A0ABN1UQ01_9ACTN</name>
<proteinExistence type="predicted"/>
<evidence type="ECO:0000313" key="1">
    <source>
        <dbReference type="EMBL" id="GAA1162362.1"/>
    </source>
</evidence>
<reference evidence="1 2" key="1">
    <citation type="journal article" date="2019" name="Int. J. Syst. Evol. Microbiol.">
        <title>The Global Catalogue of Microorganisms (GCM) 10K type strain sequencing project: providing services to taxonomists for standard genome sequencing and annotation.</title>
        <authorList>
            <consortium name="The Broad Institute Genomics Platform"/>
            <consortium name="The Broad Institute Genome Sequencing Center for Infectious Disease"/>
            <person name="Wu L."/>
            <person name="Ma J."/>
        </authorList>
    </citation>
    <scope>NUCLEOTIDE SEQUENCE [LARGE SCALE GENOMIC DNA]</scope>
    <source>
        <strain evidence="1 2">JCM 11813</strain>
    </source>
</reference>
<evidence type="ECO:0000313" key="2">
    <source>
        <dbReference type="Proteomes" id="UP001499979"/>
    </source>
</evidence>
<dbReference type="RefSeq" id="WP_343910519.1">
    <property type="nucleotide sequence ID" value="NZ_BAAAJE010000030.1"/>
</dbReference>
<organism evidence="1 2">
    <name type="scientific">Nocardioides aquiterrae</name>
    <dbReference type="NCBI Taxonomy" id="203799"/>
    <lineage>
        <taxon>Bacteria</taxon>
        <taxon>Bacillati</taxon>
        <taxon>Actinomycetota</taxon>
        <taxon>Actinomycetes</taxon>
        <taxon>Propionibacteriales</taxon>
        <taxon>Nocardioidaceae</taxon>
        <taxon>Nocardioides</taxon>
    </lineage>
</organism>
<comment type="caution">
    <text evidence="1">The sequence shown here is derived from an EMBL/GenBank/DDBJ whole genome shotgun (WGS) entry which is preliminary data.</text>
</comment>
<dbReference type="EMBL" id="BAAAJE010000030">
    <property type="protein sequence ID" value="GAA1162362.1"/>
    <property type="molecule type" value="Genomic_DNA"/>
</dbReference>
<keyword evidence="2" id="KW-1185">Reference proteome</keyword>
<protein>
    <submittedName>
        <fullName evidence="1">Uncharacterized protein</fullName>
    </submittedName>
</protein>
<accession>A0ABN1UQ01</accession>
<dbReference type="Proteomes" id="UP001499979">
    <property type="component" value="Unassembled WGS sequence"/>
</dbReference>